<protein>
    <submittedName>
        <fullName evidence="1">Uncharacterized protein</fullName>
    </submittedName>
</protein>
<name>A0A9W8HLW7_9FUNG</name>
<evidence type="ECO:0000313" key="1">
    <source>
        <dbReference type="EMBL" id="KAJ2784620.1"/>
    </source>
</evidence>
<comment type="caution">
    <text evidence="1">The sequence shown here is derived from an EMBL/GenBank/DDBJ whole genome shotgun (WGS) entry which is preliminary data.</text>
</comment>
<reference evidence="1" key="1">
    <citation type="submission" date="2022-07" db="EMBL/GenBank/DDBJ databases">
        <title>Phylogenomic reconstructions and comparative analyses of Kickxellomycotina fungi.</title>
        <authorList>
            <person name="Reynolds N.K."/>
            <person name="Stajich J.E."/>
            <person name="Barry K."/>
            <person name="Grigoriev I.V."/>
            <person name="Crous P."/>
            <person name="Smith M.E."/>
        </authorList>
    </citation>
    <scope>NUCLEOTIDE SEQUENCE</scope>
    <source>
        <strain evidence="1">NBRC 105414</strain>
    </source>
</reference>
<sequence>MKCGTCGFECSSADLYFDHIMFDRRHIELAQSKAKLQQERVRRSRAKTTSIRRPRQLIVV</sequence>
<dbReference type="OrthoDB" id="5584559at2759"/>
<keyword evidence="2" id="KW-1185">Reference proteome</keyword>
<dbReference type="EMBL" id="JANBUL010000023">
    <property type="protein sequence ID" value="KAJ2784620.1"/>
    <property type="molecule type" value="Genomic_DNA"/>
</dbReference>
<organism evidence="1 2">
    <name type="scientific">Coemansia javaensis</name>
    <dbReference type="NCBI Taxonomy" id="2761396"/>
    <lineage>
        <taxon>Eukaryota</taxon>
        <taxon>Fungi</taxon>
        <taxon>Fungi incertae sedis</taxon>
        <taxon>Zoopagomycota</taxon>
        <taxon>Kickxellomycotina</taxon>
        <taxon>Kickxellomycetes</taxon>
        <taxon>Kickxellales</taxon>
        <taxon>Kickxellaceae</taxon>
        <taxon>Coemansia</taxon>
    </lineage>
</organism>
<proteinExistence type="predicted"/>
<accession>A0A9W8HLW7</accession>
<evidence type="ECO:0000313" key="2">
    <source>
        <dbReference type="Proteomes" id="UP001140217"/>
    </source>
</evidence>
<dbReference type="AlphaFoldDB" id="A0A9W8HLW7"/>
<gene>
    <name evidence="1" type="ORF">H4R18_000999</name>
</gene>
<dbReference type="Proteomes" id="UP001140217">
    <property type="component" value="Unassembled WGS sequence"/>
</dbReference>